<name>A0A2S6FUR5_9CLOT</name>
<dbReference type="EMBL" id="PTIS01000021">
    <property type="protein sequence ID" value="PPK44957.1"/>
    <property type="molecule type" value="Genomic_DNA"/>
</dbReference>
<dbReference type="InterPro" id="IPR007119">
    <property type="entry name" value="Phage_tail_spike_N"/>
</dbReference>
<accession>A0A2S6FUR5</accession>
<feature type="domain" description="Tail spike" evidence="1">
    <location>
        <begin position="90"/>
        <end position="326"/>
    </location>
</feature>
<organism evidence="3 4">
    <name type="scientific">Clostridium algidicarnis DSM 15099</name>
    <dbReference type="NCBI Taxonomy" id="1121295"/>
    <lineage>
        <taxon>Bacteria</taxon>
        <taxon>Bacillati</taxon>
        <taxon>Bacillota</taxon>
        <taxon>Clostridia</taxon>
        <taxon>Eubacteriales</taxon>
        <taxon>Clostridiaceae</taxon>
        <taxon>Clostridium</taxon>
    </lineage>
</organism>
<dbReference type="OrthoDB" id="4387735at2"/>
<evidence type="ECO:0000313" key="4">
    <source>
        <dbReference type="Proteomes" id="UP000239863"/>
    </source>
</evidence>
<dbReference type="AlphaFoldDB" id="A0A2S6FUR5"/>
<dbReference type="RefSeq" id="WP_104410644.1">
    <property type="nucleotide sequence ID" value="NZ_PTIS01000021.1"/>
</dbReference>
<evidence type="ECO:0000313" key="3">
    <source>
        <dbReference type="EMBL" id="PPK44957.1"/>
    </source>
</evidence>
<sequence length="540" mass="60929">MIYVYDKKTKKGEFENNGLGKLNEAIKAEITNELNGEYSLYLEYPVKSKKAVHLEYFNIIKANNQLFRIYKVEKKQDNNKIIMIWAKHIFYDLAFYFIEDERAVKCSVKTALEKSLVGDLESRYTVDSDILINNTLYMIELNPVEAIFKIIERWGTGELYRDNYNIKILKQIGKETGMLIKYGKNIRGIKVTSDTTDLATKIYPKGFNGITLAEKYITIPNFDSLKYPPFHIIKPVEFKDAADEPTLRIMAKEYVKTKGIANVNIEVDFIEISKSKEYENFKSLQQVNLGDYVLVKYEEFDIDVLVEVIKIKQDLLSGWNTKVELGQPKSRGQSDFTAMISTVRDELGNKVAQALTSMLYYANSQEVIVSTSEIQPIYLGITAVSSTNLSVNLSISCNSSMGSTLTVKILLDNVEIPFKPKQKLEQGDNIIGIPLGIPQVAQGNHYIGINLKADNGTVTIPIYNLQCMIDGRNLQGGMSAEPPHAEVIENIDIVNPSQILKEYETGITMNEIIKSNSVQEVKVADVDIRIAEAGVTIEII</sequence>
<dbReference type="Pfam" id="PF06605">
    <property type="entry name" value="Prophage_tail"/>
    <property type="match status" value="1"/>
</dbReference>
<dbReference type="InterPro" id="IPR044051">
    <property type="entry name" value="Prophage_tail_N"/>
</dbReference>
<evidence type="ECO:0000259" key="2">
    <source>
        <dbReference type="Pfam" id="PF18994"/>
    </source>
</evidence>
<feature type="domain" description="Prophage endopeptidase tail N-terminal" evidence="2">
    <location>
        <begin position="19"/>
        <end position="88"/>
    </location>
</feature>
<dbReference type="Pfam" id="PF18994">
    <property type="entry name" value="Prophage_tailD1"/>
    <property type="match status" value="1"/>
</dbReference>
<proteinExistence type="predicted"/>
<dbReference type="Proteomes" id="UP000239863">
    <property type="component" value="Unassembled WGS sequence"/>
</dbReference>
<evidence type="ECO:0000259" key="1">
    <source>
        <dbReference type="Pfam" id="PF06605"/>
    </source>
</evidence>
<dbReference type="NCBIfam" id="TIGR01665">
    <property type="entry name" value="put_anti_recept"/>
    <property type="match status" value="1"/>
</dbReference>
<gene>
    <name evidence="3" type="ORF">BD821_1213</name>
</gene>
<dbReference type="InterPro" id="IPR010572">
    <property type="entry name" value="Tail_dom"/>
</dbReference>
<reference evidence="3 4" key="1">
    <citation type="submission" date="2018-02" db="EMBL/GenBank/DDBJ databases">
        <title>Genomic Encyclopedia of Archaeal and Bacterial Type Strains, Phase II (KMG-II): from individual species to whole genera.</title>
        <authorList>
            <person name="Goeker M."/>
        </authorList>
    </citation>
    <scope>NUCLEOTIDE SEQUENCE [LARGE SCALE GENOMIC DNA]</scope>
    <source>
        <strain evidence="3 4">DSM 15099</strain>
    </source>
</reference>
<comment type="caution">
    <text evidence="3">The sequence shown here is derived from an EMBL/GenBank/DDBJ whole genome shotgun (WGS) entry which is preliminary data.</text>
</comment>
<protein>
    <submittedName>
        <fullName evidence="3">Phage minor structural protein</fullName>
    </submittedName>
</protein>